<dbReference type="EMBL" id="JHEG02000059">
    <property type="protein sequence ID" value="KIE06989.1"/>
    <property type="molecule type" value="Genomic_DNA"/>
</dbReference>
<sequence length="168" mass="18645">MTSSQSQQEKPATESMSDAELINEFIAETTSINYIEIVENVIDTLEQDDSAMVSHPSEGGYRWKFHYGTVEVFVQLTGTTDEDTITVWSPVLKLPAKDESKLMQKLLEMNASSTFESHFAIIENQVVVMGTRTLTDLSPGEVSRLITVVATIADNNDEVLQAEYGVAY</sequence>
<dbReference type="SUPFAM" id="SSF69635">
    <property type="entry name" value="Type III secretory system chaperone-like"/>
    <property type="match status" value="1"/>
</dbReference>
<dbReference type="InterPro" id="IPR019660">
    <property type="entry name" value="Put_sensory_transdc_reg_YbjN"/>
</dbReference>
<organism evidence="2">
    <name type="scientific">Tolypothrix bouteillei VB521301</name>
    <dbReference type="NCBI Taxonomy" id="1479485"/>
    <lineage>
        <taxon>Bacteria</taxon>
        <taxon>Bacillati</taxon>
        <taxon>Cyanobacteriota</taxon>
        <taxon>Cyanophyceae</taxon>
        <taxon>Nostocales</taxon>
        <taxon>Tolypothrichaceae</taxon>
        <taxon>Tolypothrix</taxon>
    </lineage>
</organism>
<dbReference type="AlphaFoldDB" id="A0A0C1QNB7"/>
<dbReference type="Proteomes" id="UP000029738">
    <property type="component" value="Unassembled WGS sequence"/>
</dbReference>
<reference evidence="1" key="2">
    <citation type="submission" date="2019-11" db="EMBL/GenBank/DDBJ databases">
        <title>Improved Assembly of Tolypothrix boutellei genome.</title>
        <authorList>
            <person name="Sarangi A.N."/>
            <person name="Mukherjee M."/>
            <person name="Ghosh S."/>
            <person name="Singh D."/>
            <person name="Das A."/>
            <person name="Kant S."/>
            <person name="Prusty A."/>
            <person name="Tripathy S."/>
        </authorList>
    </citation>
    <scope>NUCLEOTIDE SEQUENCE</scope>
    <source>
        <strain evidence="1">VB521301</strain>
    </source>
</reference>
<keyword evidence="3" id="KW-1185">Reference proteome</keyword>
<dbReference type="OrthoDB" id="424058at2"/>
<dbReference type="EMBL" id="JHEG04000001">
    <property type="protein sequence ID" value="KAF3889611.1"/>
    <property type="molecule type" value="Genomic_DNA"/>
</dbReference>
<reference evidence="2" key="1">
    <citation type="journal article" date="2015" name="Genome Announc.">
        <title>Draft Genome Sequence of Tolypothrix boutellei Strain VB521301.</title>
        <authorList>
            <person name="Chandrababunaidu M.M."/>
            <person name="Singh D."/>
            <person name="Sen D."/>
            <person name="Bhan S."/>
            <person name="Das S."/>
            <person name="Gupta A."/>
            <person name="Adhikary S.P."/>
            <person name="Tripathy S."/>
        </authorList>
    </citation>
    <scope>NUCLEOTIDE SEQUENCE</scope>
    <source>
        <strain evidence="2">VB521301</strain>
    </source>
</reference>
<dbReference type="Gene3D" id="3.30.1460.10">
    <property type="match status" value="1"/>
</dbReference>
<dbReference type="CDD" id="cd17036">
    <property type="entry name" value="T3SC_YbjN-like_1"/>
    <property type="match status" value="1"/>
</dbReference>
<dbReference type="STRING" id="1479485.DA73_0237875"/>
<name>A0A0C1QNB7_9CYAN</name>
<evidence type="ECO:0000313" key="2">
    <source>
        <dbReference type="EMBL" id="KIE06989.1"/>
    </source>
</evidence>
<proteinExistence type="predicted"/>
<dbReference type="Pfam" id="PF10722">
    <property type="entry name" value="YbjN"/>
    <property type="match status" value="1"/>
</dbReference>
<evidence type="ECO:0000313" key="1">
    <source>
        <dbReference type="EMBL" id="KAF3889611.1"/>
    </source>
</evidence>
<accession>A0A0C1QNB7</accession>
<protein>
    <submittedName>
        <fullName evidence="1">YbjN domain-containing protein</fullName>
    </submittedName>
</protein>
<dbReference type="RefSeq" id="WP_038074212.1">
    <property type="nucleotide sequence ID" value="NZ_JHEG04000001.1"/>
</dbReference>
<comment type="caution">
    <text evidence="2">The sequence shown here is derived from an EMBL/GenBank/DDBJ whole genome shotgun (WGS) entry which is preliminary data.</text>
</comment>
<evidence type="ECO:0000313" key="3">
    <source>
        <dbReference type="Proteomes" id="UP000029738"/>
    </source>
</evidence>
<gene>
    <name evidence="2" type="ORF">DA73_0237875</name>
    <name evidence="1" type="ORF">DA73_0400032175</name>
</gene>